<dbReference type="Proteomes" id="UP000367825">
    <property type="component" value="Unassembled WGS sequence"/>
</dbReference>
<name>A0A5E4WSU9_9BURK</name>
<dbReference type="AlphaFoldDB" id="A0A5E4WSU9"/>
<evidence type="ECO:0000313" key="1">
    <source>
        <dbReference type="EMBL" id="VVE26035.1"/>
    </source>
</evidence>
<gene>
    <name evidence="1" type="ORF">PNO31109_03383</name>
</gene>
<proteinExistence type="predicted"/>
<evidence type="ECO:0000313" key="2">
    <source>
        <dbReference type="Proteomes" id="UP000367825"/>
    </source>
</evidence>
<organism evidence="1 2">
    <name type="scientific">Pandoraea nosoerga</name>
    <dbReference type="NCBI Taxonomy" id="2508296"/>
    <lineage>
        <taxon>Bacteria</taxon>
        <taxon>Pseudomonadati</taxon>
        <taxon>Pseudomonadota</taxon>
        <taxon>Betaproteobacteria</taxon>
        <taxon>Burkholderiales</taxon>
        <taxon>Burkholderiaceae</taxon>
        <taxon>Pandoraea</taxon>
    </lineage>
</organism>
<reference evidence="1 2" key="1">
    <citation type="submission" date="2019-08" db="EMBL/GenBank/DDBJ databases">
        <authorList>
            <person name="Peeters C."/>
        </authorList>
    </citation>
    <scope>NUCLEOTIDE SEQUENCE [LARGE SCALE GENOMIC DNA]</scope>
    <source>
        <strain evidence="1 2">LMG 31109</strain>
    </source>
</reference>
<accession>A0A5E4WSU9</accession>
<keyword evidence="2" id="KW-1185">Reference proteome</keyword>
<protein>
    <submittedName>
        <fullName evidence="1">Uncharacterized protein</fullName>
    </submittedName>
</protein>
<sequence>MERAVAAVLQRFQAPTCSWTAIARSLADTAVMAEPALLTSQMSAPLKVHPEEVVVARAVMGQTFSRDLPRFSQAPLSTVVREETAETAAPTGVALVQAVTVALVFTSWVFPPSITREALLVAPADLEGIGIMRTTVSKATGPQAQVALACSRTVATRSLTQAQLPVV</sequence>
<dbReference type="EMBL" id="CABPSC010000014">
    <property type="protein sequence ID" value="VVE26035.1"/>
    <property type="molecule type" value="Genomic_DNA"/>
</dbReference>